<evidence type="ECO:0000256" key="1">
    <source>
        <dbReference type="ARBA" id="ARBA00022741"/>
    </source>
</evidence>
<dbReference type="NCBIfam" id="TIGR00231">
    <property type="entry name" value="small_GTP"/>
    <property type="match status" value="1"/>
</dbReference>
<dbReference type="PROSITE" id="PS51421">
    <property type="entry name" value="RAS"/>
    <property type="match status" value="1"/>
</dbReference>
<feature type="compositionally biased region" description="Polar residues" evidence="2">
    <location>
        <begin position="214"/>
        <end position="232"/>
    </location>
</feature>
<dbReference type="SMART" id="SM00173">
    <property type="entry name" value="RAS"/>
    <property type="match status" value="1"/>
</dbReference>
<dbReference type="SMART" id="SM00174">
    <property type="entry name" value="RHO"/>
    <property type="match status" value="1"/>
</dbReference>
<dbReference type="Gene3D" id="3.40.50.300">
    <property type="entry name" value="P-loop containing nucleotide triphosphate hydrolases"/>
    <property type="match status" value="1"/>
</dbReference>
<dbReference type="AlphaFoldDB" id="A0A078B1B2"/>
<dbReference type="GO" id="GO:0005525">
    <property type="term" value="F:GTP binding"/>
    <property type="evidence" value="ECO:0007669"/>
    <property type="project" value="InterPro"/>
</dbReference>
<protein>
    <submittedName>
        <fullName evidence="3">Ras-related protein raba4d-like</fullName>
    </submittedName>
</protein>
<accession>A0A078B1B2</accession>
<keyword evidence="4" id="KW-1185">Reference proteome</keyword>
<dbReference type="PRINTS" id="PR00449">
    <property type="entry name" value="RASTRNSFRMNG"/>
</dbReference>
<gene>
    <name evidence="3" type="primary">Contig4291.g4595</name>
    <name evidence="3" type="ORF">STYLEM_17232</name>
</gene>
<dbReference type="SMART" id="SM00175">
    <property type="entry name" value="RAB"/>
    <property type="match status" value="1"/>
</dbReference>
<proteinExistence type="predicted"/>
<dbReference type="SMART" id="SM00177">
    <property type="entry name" value="ARF"/>
    <property type="match status" value="1"/>
</dbReference>
<keyword evidence="1" id="KW-0547">Nucleotide-binding</keyword>
<dbReference type="FunFam" id="3.40.50.300:FF:000808">
    <property type="entry name" value="Small GTP-binding protein, putative"/>
    <property type="match status" value="1"/>
</dbReference>
<dbReference type="GO" id="GO:0003924">
    <property type="term" value="F:GTPase activity"/>
    <property type="evidence" value="ECO:0007669"/>
    <property type="project" value="InterPro"/>
</dbReference>
<dbReference type="InterPro" id="IPR027417">
    <property type="entry name" value="P-loop_NTPase"/>
</dbReference>
<dbReference type="EMBL" id="CCKQ01016234">
    <property type="protein sequence ID" value="CDW88116.1"/>
    <property type="molecule type" value="Genomic_DNA"/>
</dbReference>
<feature type="region of interest" description="Disordered" evidence="2">
    <location>
        <begin position="203"/>
        <end position="239"/>
    </location>
</feature>
<name>A0A078B1B2_STYLE</name>
<dbReference type="InParanoid" id="A0A078B1B2"/>
<evidence type="ECO:0000313" key="4">
    <source>
        <dbReference type="Proteomes" id="UP000039865"/>
    </source>
</evidence>
<dbReference type="OMA" id="RIDHELC"/>
<dbReference type="OrthoDB" id="193499at2759"/>
<organism evidence="3 4">
    <name type="scientific">Stylonychia lemnae</name>
    <name type="common">Ciliate</name>
    <dbReference type="NCBI Taxonomy" id="5949"/>
    <lineage>
        <taxon>Eukaryota</taxon>
        <taxon>Sar</taxon>
        <taxon>Alveolata</taxon>
        <taxon>Ciliophora</taxon>
        <taxon>Intramacronucleata</taxon>
        <taxon>Spirotrichea</taxon>
        <taxon>Stichotrichia</taxon>
        <taxon>Sporadotrichida</taxon>
        <taxon>Oxytrichidae</taxon>
        <taxon>Stylonychinae</taxon>
        <taxon>Stylonychia</taxon>
    </lineage>
</organism>
<dbReference type="PANTHER" id="PTHR47978">
    <property type="match status" value="1"/>
</dbReference>
<dbReference type="Pfam" id="PF00071">
    <property type="entry name" value="Ras"/>
    <property type="match status" value="1"/>
</dbReference>
<evidence type="ECO:0000256" key="2">
    <source>
        <dbReference type="SAM" id="MobiDB-lite"/>
    </source>
</evidence>
<reference evidence="3 4" key="1">
    <citation type="submission" date="2014-06" db="EMBL/GenBank/DDBJ databases">
        <authorList>
            <person name="Swart Estienne"/>
        </authorList>
    </citation>
    <scope>NUCLEOTIDE SEQUENCE [LARGE SCALE GENOMIC DNA]</scope>
    <source>
        <strain evidence="3 4">130c</strain>
    </source>
</reference>
<sequence>MENNLFGENNNNEEDSFDKDCPDFNYKLILVGHERVGKTSVISKFVNDKFNDNEASSKTVQIQRKLLKIENTQKWAQLHIWDTLGQEKFKALAPLFFRKAVGAFLVYDCTNKHSFDEIESWFQQLSNSIESRVIVMLLGNKCDLPNREVPYNTAMEYARNRNFGFLEVSAKTGTNIKNSFYCLQEDPRSDSLLNKQKNAKKFRLDSKSGEAADQLSNENNGGQASRTGGSNRRNNKCKC</sequence>
<dbReference type="InterPro" id="IPR001806">
    <property type="entry name" value="Small_GTPase"/>
</dbReference>
<dbReference type="Proteomes" id="UP000039865">
    <property type="component" value="Unassembled WGS sequence"/>
</dbReference>
<dbReference type="CDD" id="cd00154">
    <property type="entry name" value="Rab"/>
    <property type="match status" value="1"/>
</dbReference>
<dbReference type="PROSITE" id="PS51419">
    <property type="entry name" value="RAB"/>
    <property type="match status" value="1"/>
</dbReference>
<dbReference type="SUPFAM" id="SSF52540">
    <property type="entry name" value="P-loop containing nucleoside triphosphate hydrolases"/>
    <property type="match status" value="1"/>
</dbReference>
<evidence type="ECO:0000313" key="3">
    <source>
        <dbReference type="EMBL" id="CDW88116.1"/>
    </source>
</evidence>
<dbReference type="SMART" id="SM00176">
    <property type="entry name" value="RAN"/>
    <property type="match status" value="1"/>
</dbReference>
<dbReference type="InterPro" id="IPR005225">
    <property type="entry name" value="Small_GTP-bd"/>
</dbReference>